<name>A0A0F9EV60_9ZZZZ</name>
<accession>A0A0F9EV60</accession>
<sequence>GEFASVGFGDLAENMADNPSNFDANVVNSVLAGDTGKIVDQRIGDNGEQQFKIDFDGAEVWVNSDELRFKDDPSTFSPAQFRKTQEDITDLSMLLENRVGSRRFAEGQRNRYDHDDLVSLDARLDQAIDVAEEEWRDATDERKEVLKGNIDYEYGRLAERIGYLSDNNPEFEKGHSAEIEAISLTAAEIDTPLIAPKIMALYEGRDIDIWADTDEGIEEQFSRLYGDIENDHLRREAIRAHVGALLNDVFQAPLNSPDIEQKAIEMYFDQDAESPQIDRRALNEILTGEGELSRDAQMAIVTSYARAVNDTNSMEFDSLSKVFGDETSEWAALNRGLDLIEGQWIPPDSALSFEESLGRSQYNISEMAQWMNDGWKESTAKPGSIMMSQVASELWGGESIPEGRYDKNREDFGDNFDWLADDERRARATLIMNGIYDKTQQQLRDAGIEPNETVVLYRGMNTATSEWNVGANESGDFDPDTVYGEGQVEMWSLSSWSSDPDVAYGFSGPENVGAVLVAAVPAKNLIANANSGWPCKSEDEWIVNLSGTQKVIILNPTGGRDKVVQDAIDAALDLGDPGVRRAEKGTVLHIDEIDWPWIGLWLKKDGHDRDTIDGLTDTPIFKKNKVKKAVNRFMASLERLFE</sequence>
<feature type="non-terminal residue" evidence="1">
    <location>
        <position position="1"/>
    </location>
</feature>
<comment type="caution">
    <text evidence="1">The sequence shown here is derived from an EMBL/GenBank/DDBJ whole genome shotgun (WGS) entry which is preliminary data.</text>
</comment>
<dbReference type="AlphaFoldDB" id="A0A0F9EV60"/>
<dbReference type="EMBL" id="LAZR01023605">
    <property type="protein sequence ID" value="KKL77939.1"/>
    <property type="molecule type" value="Genomic_DNA"/>
</dbReference>
<organism evidence="1">
    <name type="scientific">marine sediment metagenome</name>
    <dbReference type="NCBI Taxonomy" id="412755"/>
    <lineage>
        <taxon>unclassified sequences</taxon>
        <taxon>metagenomes</taxon>
        <taxon>ecological metagenomes</taxon>
    </lineage>
</organism>
<protein>
    <submittedName>
        <fullName evidence="1">Uncharacterized protein</fullName>
    </submittedName>
</protein>
<gene>
    <name evidence="1" type="ORF">LCGC14_2029870</name>
</gene>
<proteinExistence type="predicted"/>
<evidence type="ECO:0000313" key="1">
    <source>
        <dbReference type="EMBL" id="KKL77939.1"/>
    </source>
</evidence>
<reference evidence="1" key="1">
    <citation type="journal article" date="2015" name="Nature">
        <title>Complex archaea that bridge the gap between prokaryotes and eukaryotes.</title>
        <authorList>
            <person name="Spang A."/>
            <person name="Saw J.H."/>
            <person name="Jorgensen S.L."/>
            <person name="Zaremba-Niedzwiedzka K."/>
            <person name="Martijn J."/>
            <person name="Lind A.E."/>
            <person name="van Eijk R."/>
            <person name="Schleper C."/>
            <person name="Guy L."/>
            <person name="Ettema T.J."/>
        </authorList>
    </citation>
    <scope>NUCLEOTIDE SEQUENCE</scope>
</reference>